<dbReference type="InterPro" id="IPR046036">
    <property type="entry name" value="DUF5994"/>
</dbReference>
<gene>
    <name evidence="2" type="ORF">MCNF_09950</name>
</gene>
<feature type="region of interest" description="Disordered" evidence="1">
    <location>
        <begin position="163"/>
        <end position="182"/>
    </location>
</feature>
<dbReference type="EMBL" id="AP022612">
    <property type="protein sequence ID" value="BBZ32390.1"/>
    <property type="molecule type" value="Genomic_DNA"/>
</dbReference>
<keyword evidence="3" id="KW-1185">Reference proteome</keyword>
<evidence type="ECO:0000313" key="2">
    <source>
        <dbReference type="EMBL" id="BBZ32390.1"/>
    </source>
</evidence>
<reference evidence="2" key="1">
    <citation type="journal article" date="2019" name="Emerg. Microbes Infect.">
        <title>Comprehensive subspecies identification of 175 nontuberculous mycobacteria species based on 7547 genomic profiles.</title>
        <authorList>
            <person name="Matsumoto Y."/>
            <person name="Kinjo T."/>
            <person name="Motooka D."/>
            <person name="Nabeya D."/>
            <person name="Jung N."/>
            <person name="Uechi K."/>
            <person name="Horii T."/>
            <person name="Iida T."/>
            <person name="Fujita J."/>
            <person name="Nakamura S."/>
        </authorList>
    </citation>
    <scope>NUCLEOTIDE SEQUENCE [LARGE SCALE GENOMIC DNA]</scope>
    <source>
        <strain evidence="2">JCM 13671</strain>
    </source>
</reference>
<protein>
    <submittedName>
        <fullName evidence="2">Uncharacterized protein</fullName>
    </submittedName>
</protein>
<dbReference type="AlphaFoldDB" id="A0A7I7XT17"/>
<evidence type="ECO:0000256" key="1">
    <source>
        <dbReference type="SAM" id="MobiDB-lite"/>
    </source>
</evidence>
<organism evidence="2 3">
    <name type="scientific">Mycolicibacterium confluentis</name>
    <dbReference type="NCBI Taxonomy" id="28047"/>
    <lineage>
        <taxon>Bacteria</taxon>
        <taxon>Bacillati</taxon>
        <taxon>Actinomycetota</taxon>
        <taxon>Actinomycetes</taxon>
        <taxon>Mycobacteriales</taxon>
        <taxon>Mycobacteriaceae</taxon>
        <taxon>Mycolicibacterium</taxon>
    </lineage>
</organism>
<dbReference type="Pfam" id="PF19457">
    <property type="entry name" value="DUF5994"/>
    <property type="match status" value="1"/>
</dbReference>
<accession>A0A7I7XT17</accession>
<evidence type="ECO:0000313" key="3">
    <source>
        <dbReference type="Proteomes" id="UP000466931"/>
    </source>
</evidence>
<dbReference type="OrthoDB" id="3785441at2"/>
<sequence length="182" mass="19878">MTLTNTHRHEPNFTGPERTPRLRLKPKEASSGTVDGAWWPRSDDLSAELPDLLAVLSVRLGDIERVQYALPEWKSVPRTINTGAARVKLDGYQRQPHCTVGILGQGRQKLTLLVVPPYTDASDAHTAMMKAAEPHGTGTADELLGIGPRDRARRDGYTLAENRWESEGGAPCRAPAMATSST</sequence>
<feature type="region of interest" description="Disordered" evidence="1">
    <location>
        <begin position="1"/>
        <end position="35"/>
    </location>
</feature>
<dbReference type="RefSeq" id="WP_085156657.1">
    <property type="nucleotide sequence ID" value="NZ_AP022612.1"/>
</dbReference>
<dbReference type="Proteomes" id="UP000466931">
    <property type="component" value="Chromosome"/>
</dbReference>
<name>A0A7I7XT17_9MYCO</name>
<reference evidence="2" key="2">
    <citation type="submission" date="2020-02" db="EMBL/GenBank/DDBJ databases">
        <authorList>
            <person name="Matsumoto Y."/>
            <person name="Motooka D."/>
            <person name="Nakamura S."/>
        </authorList>
    </citation>
    <scope>NUCLEOTIDE SEQUENCE</scope>
    <source>
        <strain evidence="2">JCM 13671</strain>
    </source>
</reference>
<proteinExistence type="predicted"/>